<evidence type="ECO:0000256" key="2">
    <source>
        <dbReference type="ARBA" id="ARBA00022729"/>
    </source>
</evidence>
<feature type="transmembrane region" description="Helical" evidence="5">
    <location>
        <begin position="381"/>
        <end position="407"/>
    </location>
</feature>
<proteinExistence type="predicted"/>
<dbReference type="SUPFAM" id="SSF48726">
    <property type="entry name" value="Immunoglobulin"/>
    <property type="match status" value="1"/>
</dbReference>
<comment type="caution">
    <text evidence="6">The sequence shown here is derived from an EMBL/GenBank/DDBJ whole genome shotgun (WGS) entry which is preliminary data.</text>
</comment>
<evidence type="ECO:0000256" key="4">
    <source>
        <dbReference type="SAM" id="MobiDB-lite"/>
    </source>
</evidence>
<name>A0AAD7WVR9_9TELE</name>
<dbReference type="AlphaFoldDB" id="A0AAD7WVR9"/>
<feature type="region of interest" description="Disordered" evidence="4">
    <location>
        <begin position="468"/>
        <end position="620"/>
    </location>
</feature>
<keyword evidence="2" id="KW-0732">Signal</keyword>
<dbReference type="Pfam" id="PF00560">
    <property type="entry name" value="LRR_1"/>
    <property type="match status" value="1"/>
</dbReference>
<organism evidence="6 7">
    <name type="scientific">Aldrovandia affinis</name>
    <dbReference type="NCBI Taxonomy" id="143900"/>
    <lineage>
        <taxon>Eukaryota</taxon>
        <taxon>Metazoa</taxon>
        <taxon>Chordata</taxon>
        <taxon>Craniata</taxon>
        <taxon>Vertebrata</taxon>
        <taxon>Euteleostomi</taxon>
        <taxon>Actinopterygii</taxon>
        <taxon>Neopterygii</taxon>
        <taxon>Teleostei</taxon>
        <taxon>Notacanthiformes</taxon>
        <taxon>Halosauridae</taxon>
        <taxon>Aldrovandia</taxon>
    </lineage>
</organism>
<dbReference type="EMBL" id="JAINUG010000025">
    <property type="protein sequence ID" value="KAJ8410805.1"/>
    <property type="molecule type" value="Genomic_DNA"/>
</dbReference>
<dbReference type="InterPro" id="IPR036179">
    <property type="entry name" value="Ig-like_dom_sf"/>
</dbReference>
<gene>
    <name evidence="6" type="ORF">AAFF_G00187620</name>
</gene>
<feature type="compositionally biased region" description="Basic and acidic residues" evidence="4">
    <location>
        <begin position="553"/>
        <end position="563"/>
    </location>
</feature>
<dbReference type="Proteomes" id="UP001221898">
    <property type="component" value="Unassembled WGS sequence"/>
</dbReference>
<keyword evidence="5" id="KW-1133">Transmembrane helix</keyword>
<dbReference type="InterPro" id="IPR050541">
    <property type="entry name" value="LRR_TM_domain-containing"/>
</dbReference>
<protein>
    <recommendedName>
        <fullName evidence="8">Ig-like domain-containing protein</fullName>
    </recommendedName>
</protein>
<keyword evidence="5" id="KW-0812">Transmembrane</keyword>
<sequence length="620" mass="66991">MWSSGMSGSARALDLSFSCITGVRQSDFLPRLPSTVRLNLSHNCIVEIQEAAFASFSNLEVLDLSSNCLRIVREGALQGLGHLKTLDLRNNRIAEVHRHAFIGLDALQTLWLQNNKLDTIPEAISGLADLCVLSLATNQISRVDSGSVRGCRGLTALHLQHNLISGVSVEAFWDLVKLQVLNLSANLLETMPGSALESLWGQGTEVCLHGNPWRCDCGLEELRRQAPAQLTGGVWCHGGALHGVPLSSLGPGQLVCSRTLKVSQTLTARVMEGRDLRLPCGNGSVRGEAQYWQTPFGRLENSSSQDSGDPVAILRDGSVKITRATPHHAGLYYCLLAAGEGRLILPYRVECVHSASSGALRPRKTRETEGYQETSVSGGHFVAAVTSSVVVTFLVGFALGAFSRTYLNRCRPFRRARQQEQPNGGGEDMDTLPSQYENMTFRKGPGPEDTASTEGTVTLTVQDAHFKRVLPDSSANPGRAYLDGSDSGDDGGESQGEKEAENGVAGNGEKSKRRDQGPRGEEPEGSSKETDPGRVSSARTSKSRVIKLYNYDEEGKKYGHVRESEDESAPRMKQRSLSLTRLNAIMSAATSPGFSKEPSQGDTTEQEKPADGPAIFQLSV</sequence>
<dbReference type="Gene3D" id="3.80.10.10">
    <property type="entry name" value="Ribonuclease Inhibitor"/>
    <property type="match status" value="1"/>
</dbReference>
<keyword evidence="7" id="KW-1185">Reference proteome</keyword>
<feature type="compositionally biased region" description="Basic and acidic residues" evidence="4">
    <location>
        <begin position="509"/>
        <end position="532"/>
    </location>
</feature>
<accession>A0AAD7WVR9</accession>
<dbReference type="InterPro" id="IPR003591">
    <property type="entry name" value="Leu-rich_rpt_typical-subtyp"/>
</dbReference>
<keyword evidence="3" id="KW-0677">Repeat</keyword>
<evidence type="ECO:0008006" key="8">
    <source>
        <dbReference type="Google" id="ProtNLM"/>
    </source>
</evidence>
<evidence type="ECO:0000313" key="6">
    <source>
        <dbReference type="EMBL" id="KAJ8410805.1"/>
    </source>
</evidence>
<dbReference type="SMART" id="SM00369">
    <property type="entry name" value="LRR_TYP"/>
    <property type="match status" value="7"/>
</dbReference>
<dbReference type="InterPro" id="IPR032675">
    <property type="entry name" value="LRR_dom_sf"/>
</dbReference>
<reference evidence="6" key="1">
    <citation type="journal article" date="2023" name="Science">
        <title>Genome structures resolve the early diversification of teleost fishes.</title>
        <authorList>
            <person name="Parey E."/>
            <person name="Louis A."/>
            <person name="Montfort J."/>
            <person name="Bouchez O."/>
            <person name="Roques C."/>
            <person name="Iampietro C."/>
            <person name="Lluch J."/>
            <person name="Castinel A."/>
            <person name="Donnadieu C."/>
            <person name="Desvignes T."/>
            <person name="Floi Bucao C."/>
            <person name="Jouanno E."/>
            <person name="Wen M."/>
            <person name="Mejri S."/>
            <person name="Dirks R."/>
            <person name="Jansen H."/>
            <person name="Henkel C."/>
            <person name="Chen W.J."/>
            <person name="Zahm M."/>
            <person name="Cabau C."/>
            <person name="Klopp C."/>
            <person name="Thompson A.W."/>
            <person name="Robinson-Rechavi M."/>
            <person name="Braasch I."/>
            <person name="Lecointre G."/>
            <person name="Bobe J."/>
            <person name="Postlethwait J.H."/>
            <person name="Berthelot C."/>
            <person name="Roest Crollius H."/>
            <person name="Guiguen Y."/>
        </authorList>
    </citation>
    <scope>NUCLEOTIDE SEQUENCE</scope>
    <source>
        <strain evidence="6">NC1722</strain>
    </source>
</reference>
<keyword evidence="5" id="KW-0472">Membrane</keyword>
<evidence type="ECO:0000256" key="3">
    <source>
        <dbReference type="ARBA" id="ARBA00022737"/>
    </source>
</evidence>
<feature type="region of interest" description="Disordered" evidence="4">
    <location>
        <begin position="416"/>
        <end position="453"/>
    </location>
</feature>
<dbReference type="GO" id="GO:0005886">
    <property type="term" value="C:plasma membrane"/>
    <property type="evidence" value="ECO:0007669"/>
    <property type="project" value="TreeGrafter"/>
</dbReference>
<dbReference type="SUPFAM" id="SSF52058">
    <property type="entry name" value="L domain-like"/>
    <property type="match status" value="1"/>
</dbReference>
<dbReference type="PANTHER" id="PTHR24369:SF210">
    <property type="entry name" value="CHAOPTIN-RELATED"/>
    <property type="match status" value="1"/>
</dbReference>
<evidence type="ECO:0000256" key="1">
    <source>
        <dbReference type="ARBA" id="ARBA00022614"/>
    </source>
</evidence>
<dbReference type="PANTHER" id="PTHR24369">
    <property type="entry name" value="ANTIGEN BSP, PUTATIVE-RELATED"/>
    <property type="match status" value="1"/>
</dbReference>
<dbReference type="Pfam" id="PF13855">
    <property type="entry name" value="LRR_8"/>
    <property type="match status" value="2"/>
</dbReference>
<evidence type="ECO:0000313" key="7">
    <source>
        <dbReference type="Proteomes" id="UP001221898"/>
    </source>
</evidence>
<feature type="compositionally biased region" description="Polar residues" evidence="4">
    <location>
        <begin position="588"/>
        <end position="603"/>
    </location>
</feature>
<keyword evidence="1" id="KW-0433">Leucine-rich repeat</keyword>
<evidence type="ECO:0000256" key="5">
    <source>
        <dbReference type="SAM" id="Phobius"/>
    </source>
</evidence>
<dbReference type="InterPro" id="IPR001611">
    <property type="entry name" value="Leu-rich_rpt"/>
</dbReference>
<dbReference type="PROSITE" id="PS51450">
    <property type="entry name" value="LRR"/>
    <property type="match status" value="1"/>
</dbReference>